<evidence type="ECO:0000313" key="7">
    <source>
        <dbReference type="EMBL" id="PRY53996.1"/>
    </source>
</evidence>
<keyword evidence="1" id="KW-0808">Transferase</keyword>
<dbReference type="InterPro" id="IPR011006">
    <property type="entry name" value="CheY-like_superfamily"/>
</dbReference>
<dbReference type="GO" id="GO:0003723">
    <property type="term" value="F:RNA binding"/>
    <property type="evidence" value="ECO:0007669"/>
    <property type="project" value="InterPro"/>
</dbReference>
<keyword evidence="3" id="KW-0805">Transcription regulation</keyword>
<feature type="compositionally biased region" description="Basic and acidic residues" evidence="5">
    <location>
        <begin position="248"/>
        <end position="259"/>
    </location>
</feature>
<dbReference type="Pfam" id="PF03861">
    <property type="entry name" value="ANTAR"/>
    <property type="match status" value="1"/>
</dbReference>
<dbReference type="Gene3D" id="1.10.10.10">
    <property type="entry name" value="Winged helix-like DNA-binding domain superfamily/Winged helix DNA-binding domain"/>
    <property type="match status" value="1"/>
</dbReference>
<dbReference type="InterPro" id="IPR003018">
    <property type="entry name" value="GAF"/>
</dbReference>
<keyword evidence="8" id="KW-1185">Reference proteome</keyword>
<dbReference type="PIRSF" id="PIRSF036625">
    <property type="entry name" value="GAF_ANTAR"/>
    <property type="match status" value="1"/>
</dbReference>
<evidence type="ECO:0000259" key="6">
    <source>
        <dbReference type="PROSITE" id="PS50921"/>
    </source>
</evidence>
<accession>A0A2T0U7U7</accession>
<dbReference type="InterPro" id="IPR029016">
    <property type="entry name" value="GAF-like_dom_sf"/>
</dbReference>
<feature type="region of interest" description="Disordered" evidence="5">
    <location>
        <begin position="239"/>
        <end position="259"/>
    </location>
</feature>
<evidence type="ECO:0000256" key="2">
    <source>
        <dbReference type="ARBA" id="ARBA00022777"/>
    </source>
</evidence>
<dbReference type="PROSITE" id="PS50921">
    <property type="entry name" value="ANTAR"/>
    <property type="match status" value="1"/>
</dbReference>
<comment type="caution">
    <text evidence="7">The sequence shown here is derived from an EMBL/GenBank/DDBJ whole genome shotgun (WGS) entry which is preliminary data.</text>
</comment>
<dbReference type="RefSeq" id="WP_170070255.1">
    <property type="nucleotide sequence ID" value="NZ_PVTI01000026.1"/>
</dbReference>
<dbReference type="EMBL" id="PVTI01000026">
    <property type="protein sequence ID" value="PRY53996.1"/>
    <property type="molecule type" value="Genomic_DNA"/>
</dbReference>
<dbReference type="Proteomes" id="UP000237822">
    <property type="component" value="Unassembled WGS sequence"/>
</dbReference>
<evidence type="ECO:0000256" key="1">
    <source>
        <dbReference type="ARBA" id="ARBA00022679"/>
    </source>
</evidence>
<dbReference type="InterPro" id="IPR005561">
    <property type="entry name" value="ANTAR"/>
</dbReference>
<keyword evidence="4" id="KW-0804">Transcription</keyword>
<gene>
    <name evidence="7" type="ORF">BCF74_12610</name>
</gene>
<dbReference type="InterPro" id="IPR036388">
    <property type="entry name" value="WH-like_DNA-bd_sf"/>
</dbReference>
<dbReference type="GO" id="GO:0016301">
    <property type="term" value="F:kinase activity"/>
    <property type="evidence" value="ECO:0007669"/>
    <property type="project" value="UniProtKB-KW"/>
</dbReference>
<evidence type="ECO:0000256" key="4">
    <source>
        <dbReference type="ARBA" id="ARBA00023163"/>
    </source>
</evidence>
<evidence type="ECO:0000256" key="5">
    <source>
        <dbReference type="SAM" id="MobiDB-lite"/>
    </source>
</evidence>
<feature type="domain" description="ANTAR" evidence="6">
    <location>
        <begin position="172"/>
        <end position="233"/>
    </location>
</feature>
<dbReference type="AlphaFoldDB" id="A0A2T0U7U7"/>
<proteinExistence type="predicted"/>
<dbReference type="SUPFAM" id="SSF55781">
    <property type="entry name" value="GAF domain-like"/>
    <property type="match status" value="1"/>
</dbReference>
<protein>
    <submittedName>
        <fullName evidence="7">GAF domain-containing protein</fullName>
    </submittedName>
</protein>
<dbReference type="SMART" id="SM00065">
    <property type="entry name" value="GAF"/>
    <property type="match status" value="1"/>
</dbReference>
<dbReference type="SMART" id="SM01012">
    <property type="entry name" value="ANTAR"/>
    <property type="match status" value="1"/>
</dbReference>
<name>A0A2T0U7U7_9MICO</name>
<evidence type="ECO:0000256" key="3">
    <source>
        <dbReference type="ARBA" id="ARBA00023015"/>
    </source>
</evidence>
<dbReference type="Gene3D" id="3.30.450.40">
    <property type="match status" value="1"/>
</dbReference>
<sequence>MTDLRTEAVTPPHEALLSEIGGVLSSVDELQEYLDRLVNAARKHIDGCDEVGVTLLVDGRPSTAAYTTVTTLEIDAIQYQLDEGPCLEAARERHEVIASLSEGDDRWPRFTEAVRRDGMKSLMAFPLVSGGESVGALNLYGKEEDAFEHFEISLARTTSQRAADALVSVLHLDGAQRLAGQLEQAMASRASIEQAKGVLMALRGIDEHEAFEWLRQVSQNRNVKVRDLAEQVISGVMKQDASAAAETTDGHRPERSPAG</sequence>
<reference evidence="7 8" key="1">
    <citation type="submission" date="2018-03" db="EMBL/GenBank/DDBJ databases">
        <title>Genomic Encyclopedia of Archaeal and Bacterial Type Strains, Phase II (KMG-II): from individual species to whole genera.</title>
        <authorList>
            <person name="Goeker M."/>
        </authorList>
    </citation>
    <scope>NUCLEOTIDE SEQUENCE [LARGE SCALE GENOMIC DNA]</scope>
    <source>
        <strain evidence="7 8">ATCC BAA-1496</strain>
    </source>
</reference>
<organism evidence="7 8">
    <name type="scientific">Knoellia remsis</name>
    <dbReference type="NCBI Taxonomy" id="407159"/>
    <lineage>
        <taxon>Bacteria</taxon>
        <taxon>Bacillati</taxon>
        <taxon>Actinomycetota</taxon>
        <taxon>Actinomycetes</taxon>
        <taxon>Micrococcales</taxon>
        <taxon>Intrasporangiaceae</taxon>
        <taxon>Knoellia</taxon>
    </lineage>
</organism>
<keyword evidence="2" id="KW-0418">Kinase</keyword>
<evidence type="ECO:0000313" key="8">
    <source>
        <dbReference type="Proteomes" id="UP000237822"/>
    </source>
</evidence>
<dbReference type="SUPFAM" id="SSF52172">
    <property type="entry name" value="CheY-like"/>
    <property type="match status" value="1"/>
</dbReference>
<dbReference type="Pfam" id="PF13185">
    <property type="entry name" value="GAF_2"/>
    <property type="match status" value="1"/>
</dbReference>
<dbReference type="InterPro" id="IPR012074">
    <property type="entry name" value="GAF_ANTAR"/>
</dbReference>